<evidence type="ECO:0000256" key="2">
    <source>
        <dbReference type="ARBA" id="ARBA00007246"/>
    </source>
</evidence>
<evidence type="ECO:0000256" key="8">
    <source>
        <dbReference type="ARBA" id="ARBA00022989"/>
    </source>
</evidence>
<dbReference type="InterPro" id="IPR005628">
    <property type="entry name" value="GspK"/>
</dbReference>
<comment type="subcellular location">
    <subcellularLocation>
        <location evidence="1">Cell inner membrane</location>
    </subcellularLocation>
</comment>
<dbReference type="GO" id="GO:0005886">
    <property type="term" value="C:plasma membrane"/>
    <property type="evidence" value="ECO:0007669"/>
    <property type="project" value="UniProtKB-SubCell"/>
</dbReference>
<evidence type="ECO:0000256" key="4">
    <source>
        <dbReference type="ARBA" id="ARBA00022475"/>
    </source>
</evidence>
<dbReference type="SUPFAM" id="SSF158544">
    <property type="entry name" value="GspK insert domain-like"/>
    <property type="match status" value="1"/>
</dbReference>
<evidence type="ECO:0000256" key="9">
    <source>
        <dbReference type="ARBA" id="ARBA00023136"/>
    </source>
</evidence>
<feature type="transmembrane region" description="Helical" evidence="10">
    <location>
        <begin position="38"/>
        <end position="58"/>
    </location>
</feature>
<reference evidence="12 13" key="1">
    <citation type="submission" date="2019-04" db="EMBL/GenBank/DDBJ databases">
        <authorList>
            <person name="Van Vliet M D."/>
        </authorList>
    </citation>
    <scope>NUCLEOTIDE SEQUENCE [LARGE SCALE GENOMIC DNA]</scope>
    <source>
        <strain evidence="12 13">F21</strain>
    </source>
</reference>
<evidence type="ECO:0000313" key="13">
    <source>
        <dbReference type="Proteomes" id="UP000346198"/>
    </source>
</evidence>
<dbReference type="Gene3D" id="1.10.40.60">
    <property type="entry name" value="EpsJ-like"/>
    <property type="match status" value="1"/>
</dbReference>
<accession>A0A6C2USF0</accession>
<keyword evidence="8 10" id="KW-1133">Transmembrane helix</keyword>
<dbReference type="RefSeq" id="WP_136063581.1">
    <property type="nucleotide sequence ID" value="NZ_CAAHFH010000002.1"/>
</dbReference>
<dbReference type="PANTHER" id="PTHR38831:SF2">
    <property type="entry name" value="TYPE II SECRETION SYSTEM PROTEIN K"/>
    <property type="match status" value="1"/>
</dbReference>
<comment type="similarity">
    <text evidence="2">Belongs to the GSP K family.</text>
</comment>
<dbReference type="Proteomes" id="UP000346198">
    <property type="component" value="Unassembled WGS sequence"/>
</dbReference>
<evidence type="ECO:0000256" key="3">
    <source>
        <dbReference type="ARBA" id="ARBA00022448"/>
    </source>
</evidence>
<dbReference type="InterPro" id="IPR038072">
    <property type="entry name" value="GspK_central_sf"/>
</dbReference>
<name>A0A6C2USF0_9BACT</name>
<proteinExistence type="inferred from homology"/>
<keyword evidence="5" id="KW-0997">Cell inner membrane</keyword>
<protein>
    <recommendedName>
        <fullName evidence="11">T2SS protein K first SAM-like domain-containing protein</fullName>
    </recommendedName>
</protein>
<evidence type="ECO:0000256" key="6">
    <source>
        <dbReference type="ARBA" id="ARBA00022692"/>
    </source>
</evidence>
<dbReference type="AlphaFoldDB" id="A0A6C2USF0"/>
<organism evidence="12 13">
    <name type="scientific">Pontiella sulfatireligans</name>
    <dbReference type="NCBI Taxonomy" id="2750658"/>
    <lineage>
        <taxon>Bacteria</taxon>
        <taxon>Pseudomonadati</taxon>
        <taxon>Kiritimatiellota</taxon>
        <taxon>Kiritimatiellia</taxon>
        <taxon>Kiritimatiellales</taxon>
        <taxon>Pontiellaceae</taxon>
        <taxon>Pontiella</taxon>
    </lineage>
</organism>
<evidence type="ECO:0000259" key="11">
    <source>
        <dbReference type="Pfam" id="PF21687"/>
    </source>
</evidence>
<keyword evidence="9 10" id="KW-0472">Membrane</keyword>
<evidence type="ECO:0000256" key="7">
    <source>
        <dbReference type="ARBA" id="ARBA00022927"/>
    </source>
</evidence>
<keyword evidence="7" id="KW-0653">Protein transport</keyword>
<evidence type="ECO:0000256" key="1">
    <source>
        <dbReference type="ARBA" id="ARBA00004533"/>
    </source>
</evidence>
<evidence type="ECO:0000256" key="5">
    <source>
        <dbReference type="ARBA" id="ARBA00022519"/>
    </source>
</evidence>
<dbReference type="Pfam" id="PF21687">
    <property type="entry name" value="T2SSK_1st"/>
    <property type="match status" value="1"/>
</dbReference>
<keyword evidence="4" id="KW-1003">Cell membrane</keyword>
<keyword evidence="13" id="KW-1185">Reference proteome</keyword>
<dbReference type="InterPro" id="IPR049031">
    <property type="entry name" value="T2SSK_SAM-like_1st"/>
</dbReference>
<dbReference type="EMBL" id="CAAHFH010000002">
    <property type="protein sequence ID" value="VGO22181.1"/>
    <property type="molecule type" value="Genomic_DNA"/>
</dbReference>
<dbReference type="PANTHER" id="PTHR38831">
    <property type="entry name" value="TYPE II SECRETION SYSTEM PROTEIN K"/>
    <property type="match status" value="1"/>
</dbReference>
<feature type="domain" description="T2SS protein K first SAM-like" evidence="11">
    <location>
        <begin position="152"/>
        <end position="231"/>
    </location>
</feature>
<evidence type="ECO:0000256" key="10">
    <source>
        <dbReference type="SAM" id="Phobius"/>
    </source>
</evidence>
<evidence type="ECO:0000313" key="12">
    <source>
        <dbReference type="EMBL" id="VGO22181.1"/>
    </source>
</evidence>
<dbReference type="GO" id="GO:0009306">
    <property type="term" value="P:protein secretion"/>
    <property type="evidence" value="ECO:0007669"/>
    <property type="project" value="InterPro"/>
</dbReference>
<gene>
    <name evidence="12" type="ORF">SCARR_04263</name>
</gene>
<sequence>MRGLRSESRKSKVGKASRPFDFGPLDFQSEPKAKSGSALIMVLAVVVVLAVLITTFGVDMKSEVKAAGGHYEEALNFQLARSALALARMELNRKNTTLYSDEYGNAFFVKAAEDYESEIEEMMLYREGVELGRGLASYRIIHKPNALDPNKVSHNDWHRLLEVACGIEEGEERNALVDAFHDWIDTDNLVRANGAEEDFYQDLEPPRHAKNSPVSSYEEVLLVYGFTPDMLYGYGNPVQIEDNMLVGGGLLRYFIGDNSLEARASRKYIIDGVLPSEPASRREDRERFTKIEEKPSHLYLIAQGFVQESPMDEDDFFEDEEEQLPEPAYQSRHIILVRLEESKDGYRIEDLLENAGAETVERILAYGVPGEEML</sequence>
<keyword evidence="6 10" id="KW-0812">Transmembrane</keyword>
<keyword evidence="3" id="KW-0813">Transport</keyword>